<dbReference type="InterPro" id="IPR000182">
    <property type="entry name" value="GNAT_dom"/>
</dbReference>
<accession>A0A2L2BPQ3</accession>
<dbReference type="SUPFAM" id="SSF55729">
    <property type="entry name" value="Acyl-CoA N-acyltransferases (Nat)"/>
    <property type="match status" value="1"/>
</dbReference>
<dbReference type="PANTHER" id="PTHR43877:SF2">
    <property type="entry name" value="AMINOALKYLPHOSPHONATE N-ACETYLTRANSFERASE-RELATED"/>
    <property type="match status" value="1"/>
</dbReference>
<dbReference type="EMBL" id="CP026923">
    <property type="protein sequence ID" value="AVG23639.1"/>
    <property type="molecule type" value="Genomic_DNA"/>
</dbReference>
<dbReference type="Pfam" id="PF00583">
    <property type="entry name" value="Acetyltransf_1"/>
    <property type="match status" value="1"/>
</dbReference>
<evidence type="ECO:0000259" key="3">
    <source>
        <dbReference type="PROSITE" id="PS51186"/>
    </source>
</evidence>
<dbReference type="OrthoDB" id="6182349at2"/>
<dbReference type="GO" id="GO:0016747">
    <property type="term" value="F:acyltransferase activity, transferring groups other than amino-acyl groups"/>
    <property type="evidence" value="ECO:0007669"/>
    <property type="project" value="InterPro"/>
</dbReference>
<keyword evidence="1 4" id="KW-0808">Transferase</keyword>
<dbReference type="PANTHER" id="PTHR43877">
    <property type="entry name" value="AMINOALKYLPHOSPHONATE N-ACETYLTRANSFERASE-RELATED-RELATED"/>
    <property type="match status" value="1"/>
</dbReference>
<dbReference type="InterPro" id="IPR050832">
    <property type="entry name" value="Bact_Acetyltransf"/>
</dbReference>
<dbReference type="AlphaFoldDB" id="A0A2L2BPQ3"/>
<evidence type="ECO:0000313" key="4">
    <source>
        <dbReference type="EMBL" id="AVG23639.1"/>
    </source>
</evidence>
<dbReference type="InterPro" id="IPR016181">
    <property type="entry name" value="Acyl_CoA_acyltransferase"/>
</dbReference>
<name>A0A2L2BPQ3_9MICO</name>
<proteinExistence type="predicted"/>
<keyword evidence="2" id="KW-0012">Acyltransferase</keyword>
<gene>
    <name evidence="4" type="ORF">C3B54_11655</name>
</gene>
<evidence type="ECO:0000256" key="1">
    <source>
        <dbReference type="ARBA" id="ARBA00022679"/>
    </source>
</evidence>
<keyword evidence="5" id="KW-1185">Reference proteome</keyword>
<feature type="domain" description="N-acetyltransferase" evidence="3">
    <location>
        <begin position="16"/>
        <end position="177"/>
    </location>
</feature>
<protein>
    <submittedName>
        <fullName evidence="4">Acetyltransferase</fullName>
    </submittedName>
</protein>
<sequence>MVTPPSTSEASLGSPVAVRDTLPGDASRLVQLNNGAVPAVPEVSLDEMATLLEASSWSIVAERDGQVVGFVICFDPGVDYDSENYRYFEGRYTSHFYIDRIVIDPRYRGMKLGATLYQEVFNRAQDQGHAQVTCEVNLEPPNPASIAFHRRLGFVDIDTQATKGGSVVVQLMAAPARHV</sequence>
<dbReference type="KEGG" id="psai:C3B54_11655"/>
<reference evidence="4 5" key="1">
    <citation type="submission" date="2018-02" db="EMBL/GenBank/DDBJ databases">
        <title>Complete genome of the streamlined marine actinobacterium Pontimonas salivibrio CL-TW6 adapted to coastal planktonic lifestype.</title>
        <authorList>
            <person name="Cho B.C."/>
            <person name="Hardies S.C."/>
            <person name="Jang G.I."/>
            <person name="Hwang C.Y."/>
        </authorList>
    </citation>
    <scope>NUCLEOTIDE SEQUENCE [LARGE SCALE GENOMIC DNA]</scope>
    <source>
        <strain evidence="4 5">CL-TW6</strain>
    </source>
</reference>
<evidence type="ECO:0000256" key="2">
    <source>
        <dbReference type="ARBA" id="ARBA00023315"/>
    </source>
</evidence>
<dbReference type="CDD" id="cd04301">
    <property type="entry name" value="NAT_SF"/>
    <property type="match status" value="1"/>
</dbReference>
<evidence type="ECO:0000313" key="5">
    <source>
        <dbReference type="Proteomes" id="UP000243077"/>
    </source>
</evidence>
<dbReference type="Gene3D" id="3.40.630.30">
    <property type="match status" value="1"/>
</dbReference>
<dbReference type="Proteomes" id="UP000243077">
    <property type="component" value="Chromosome"/>
</dbReference>
<dbReference type="InterPro" id="IPR016890">
    <property type="entry name" value="UCP028520"/>
</dbReference>
<organism evidence="4 5">
    <name type="scientific">Pontimonas salivibrio</name>
    <dbReference type="NCBI Taxonomy" id="1159327"/>
    <lineage>
        <taxon>Bacteria</taxon>
        <taxon>Bacillati</taxon>
        <taxon>Actinomycetota</taxon>
        <taxon>Actinomycetes</taxon>
        <taxon>Micrococcales</taxon>
        <taxon>Microbacteriaceae</taxon>
        <taxon>Pontimonas</taxon>
    </lineage>
</organism>
<dbReference type="PIRSF" id="PIRSF028520">
    <property type="entry name" value="UCP028520"/>
    <property type="match status" value="1"/>
</dbReference>
<dbReference type="RefSeq" id="WP_104913220.1">
    <property type="nucleotide sequence ID" value="NZ_CP026923.1"/>
</dbReference>
<dbReference type="PROSITE" id="PS51186">
    <property type="entry name" value="GNAT"/>
    <property type="match status" value="1"/>
</dbReference>